<protein>
    <submittedName>
        <fullName evidence="1">Uncharacterized protein</fullName>
    </submittedName>
</protein>
<dbReference type="Proteomes" id="UP000255098">
    <property type="component" value="Unassembled WGS sequence"/>
</dbReference>
<evidence type="ECO:0000313" key="2">
    <source>
        <dbReference type="Proteomes" id="UP000255098"/>
    </source>
</evidence>
<dbReference type="RefSeq" id="WP_115249153.1">
    <property type="nucleotide sequence ID" value="NZ_UGSP01000001.1"/>
</dbReference>
<gene>
    <name evidence="1" type="ORF">NCTC11297_00878</name>
</gene>
<dbReference type="InterPro" id="IPR046733">
    <property type="entry name" value="DUF6625"/>
</dbReference>
<dbReference type="Pfam" id="PF20330">
    <property type="entry name" value="DUF6625"/>
    <property type="match status" value="1"/>
</dbReference>
<proteinExistence type="predicted"/>
<sequence length="318" mass="38665">MKAYKKINMIIPYFGQFPNYFPLFLRSCERNPSITWTIISDNKTSYKYPKNVNFVFMTFHDLKDKVQSLFEFPIYLETPYKLCDYKPAYGYIFKDLITDFDYWGYCDLDVIYGDIRKFISEEILKFKKIFLLGHFSLIKNEDMFNKMFMRNEFYREVFSNKDPYNFDETFLDKPNVNDIFEKNGFPVYKKNFSADIYTKSSDFVLDHGNGICEMKKNSFFVWSDGKLSRYIKEKDHIFKEEFMYIHLQKRKMNININMNNPIKIFKLIPNAFDDLEIKENDIYESFDKVEKKHFNLQYVKVRYNNLLVKIKRIFKRSK</sequence>
<reference evidence="1 2" key="1">
    <citation type="submission" date="2018-06" db="EMBL/GenBank/DDBJ databases">
        <authorList>
            <consortium name="Pathogen Informatics"/>
            <person name="Doyle S."/>
        </authorList>
    </citation>
    <scope>NUCLEOTIDE SEQUENCE [LARGE SCALE GENOMIC DNA]</scope>
    <source>
        <strain evidence="2">NCTC 11297</strain>
    </source>
</reference>
<accession>A0A379ARY0</accession>
<dbReference type="GeneID" id="300133094"/>
<dbReference type="AlphaFoldDB" id="A0A379ARY0"/>
<dbReference type="EMBL" id="UGSP01000001">
    <property type="protein sequence ID" value="SUB23863.1"/>
    <property type="molecule type" value="Genomic_DNA"/>
</dbReference>
<name>A0A379ARY0_AVIAV</name>
<evidence type="ECO:0000313" key="1">
    <source>
        <dbReference type="EMBL" id="SUB23863.1"/>
    </source>
</evidence>
<keyword evidence="2" id="KW-1185">Reference proteome</keyword>
<organism evidence="1 2">
    <name type="scientific">Avibacterium avium</name>
    <name type="common">Pasteurella avium</name>
    <dbReference type="NCBI Taxonomy" id="751"/>
    <lineage>
        <taxon>Bacteria</taxon>
        <taxon>Pseudomonadati</taxon>
        <taxon>Pseudomonadota</taxon>
        <taxon>Gammaproteobacteria</taxon>
        <taxon>Pasteurellales</taxon>
        <taxon>Pasteurellaceae</taxon>
        <taxon>Avibacterium</taxon>
    </lineage>
</organism>